<dbReference type="RefSeq" id="WP_156970184.1">
    <property type="nucleotide sequence ID" value="NZ_CM002917.1"/>
</dbReference>
<dbReference type="EMBL" id="ABIA03000002">
    <property type="protein sequence ID" value="KGB27086.1"/>
    <property type="molecule type" value="Genomic_DNA"/>
</dbReference>
<dbReference type="HOGENOM" id="CLU_3184555_0_0_5"/>
<organism evidence="1 2">
    <name type="scientific">Hoeflea phototrophica (strain DSM 17068 / NCIMB 14078 / DFL-43)</name>
    <dbReference type="NCBI Taxonomy" id="411684"/>
    <lineage>
        <taxon>Bacteria</taxon>
        <taxon>Pseudomonadati</taxon>
        <taxon>Pseudomonadota</taxon>
        <taxon>Alphaproteobacteria</taxon>
        <taxon>Hyphomicrobiales</taxon>
        <taxon>Rhizobiaceae</taxon>
        <taxon>Hoeflea</taxon>
    </lineage>
</organism>
<gene>
    <name evidence="1" type="ORF">HPDFL43_00009550</name>
</gene>
<dbReference type="AlphaFoldDB" id="A0A094ZYR8"/>
<dbReference type="STRING" id="411684.HPDFL43_00009550"/>
<name>A0A094ZYR8_HOEPD</name>
<reference evidence="1 2" key="1">
    <citation type="submission" date="2007-10" db="EMBL/GenBank/DDBJ databases">
        <authorList>
            <person name="Wagner-Dobler I."/>
            <person name="Ferriera S."/>
            <person name="Johnson J."/>
            <person name="Kravitz S."/>
            <person name="Beeson K."/>
            <person name="Sutton G."/>
            <person name="Rogers Y.-H."/>
            <person name="Friedman R."/>
            <person name="Frazier M."/>
            <person name="Venter J.C."/>
        </authorList>
    </citation>
    <scope>NUCLEOTIDE SEQUENCE [LARGE SCALE GENOMIC DNA]</scope>
    <source>
        <strain evidence="1 2">DFL-43</strain>
    </source>
</reference>
<accession>A0A094ZYR8</accession>
<keyword evidence="2" id="KW-1185">Reference proteome</keyword>
<proteinExistence type="predicted"/>
<evidence type="ECO:0000313" key="2">
    <source>
        <dbReference type="Proteomes" id="UP000004291"/>
    </source>
</evidence>
<protein>
    <submittedName>
        <fullName evidence="1">Uncharacterized protein</fullName>
    </submittedName>
</protein>
<reference evidence="1 2" key="2">
    <citation type="submission" date="2012-06" db="EMBL/GenBank/DDBJ databases">
        <authorList>
            <person name="Fiebig A."/>
        </authorList>
    </citation>
    <scope>NUCLEOTIDE SEQUENCE [LARGE SCALE GENOMIC DNA]</scope>
    <source>
        <strain evidence="1 2">DFL-43</strain>
    </source>
</reference>
<sequence length="46" mass="5210">MSGFAANHYIKNRARDAFNCAFGRRLRLLRAFENSATADFAENSDL</sequence>
<comment type="caution">
    <text evidence="1">The sequence shown here is derived from an EMBL/GenBank/DDBJ whole genome shotgun (WGS) entry which is preliminary data.</text>
</comment>
<dbReference type="Proteomes" id="UP000004291">
    <property type="component" value="Chromosome"/>
</dbReference>
<evidence type="ECO:0000313" key="1">
    <source>
        <dbReference type="EMBL" id="KGB27086.1"/>
    </source>
</evidence>